<feature type="signal peptide" evidence="5">
    <location>
        <begin position="1"/>
        <end position="23"/>
    </location>
</feature>
<dbReference type="PROSITE" id="PS01053">
    <property type="entry name" value="ARGINASE_1"/>
    <property type="match status" value="1"/>
</dbReference>
<keyword evidence="5" id="KW-0732">Signal</keyword>
<dbReference type="Proteomes" id="UP001323617">
    <property type="component" value="Unassembled WGS sequence"/>
</dbReference>
<keyword evidence="1" id="KW-0479">Metal-binding</keyword>
<evidence type="ECO:0000256" key="5">
    <source>
        <dbReference type="SAM" id="SignalP"/>
    </source>
</evidence>
<dbReference type="PROSITE" id="PS51409">
    <property type="entry name" value="ARGINASE_2"/>
    <property type="match status" value="1"/>
</dbReference>
<evidence type="ECO:0000256" key="4">
    <source>
        <dbReference type="RuleBase" id="RU003684"/>
    </source>
</evidence>
<protein>
    <recommendedName>
        <fullName evidence="8">Agmatinase 1</fullName>
    </recommendedName>
</protein>
<evidence type="ECO:0000256" key="2">
    <source>
        <dbReference type="ARBA" id="ARBA00022801"/>
    </source>
</evidence>
<dbReference type="InterPro" id="IPR023696">
    <property type="entry name" value="Ureohydrolase_dom_sf"/>
</dbReference>
<keyword evidence="7" id="KW-1185">Reference proteome</keyword>
<dbReference type="EMBL" id="JAFFHC010000001">
    <property type="protein sequence ID" value="KAK4682448.1"/>
    <property type="molecule type" value="Genomic_DNA"/>
</dbReference>
<dbReference type="PIRSF" id="PIRSF036979">
    <property type="entry name" value="Arginase"/>
    <property type="match status" value="1"/>
</dbReference>
<proteinExistence type="inferred from homology"/>
<feature type="chain" id="PRO_5047521156" description="Agmatinase 1" evidence="5">
    <location>
        <begin position="24"/>
        <end position="377"/>
    </location>
</feature>
<evidence type="ECO:0000256" key="3">
    <source>
        <dbReference type="PROSITE-ProRule" id="PRU00742"/>
    </source>
</evidence>
<dbReference type="SUPFAM" id="SSF52768">
    <property type="entry name" value="Arginase/deacetylase"/>
    <property type="match status" value="1"/>
</dbReference>
<evidence type="ECO:0000313" key="7">
    <source>
        <dbReference type="Proteomes" id="UP001323617"/>
    </source>
</evidence>
<dbReference type="PANTHER" id="PTHR11358:SF28">
    <property type="entry name" value="HYPOTHETICAL ARGINASE FAMILY PROTEIN (EUROFUNG)"/>
    <property type="match status" value="1"/>
</dbReference>
<organism evidence="6 7">
    <name type="scientific">Podospora pseudoanserina</name>
    <dbReference type="NCBI Taxonomy" id="2609844"/>
    <lineage>
        <taxon>Eukaryota</taxon>
        <taxon>Fungi</taxon>
        <taxon>Dikarya</taxon>
        <taxon>Ascomycota</taxon>
        <taxon>Pezizomycotina</taxon>
        <taxon>Sordariomycetes</taxon>
        <taxon>Sordariomycetidae</taxon>
        <taxon>Sordariales</taxon>
        <taxon>Podosporaceae</taxon>
        <taxon>Podospora</taxon>
    </lineage>
</organism>
<dbReference type="PRINTS" id="PR00116">
    <property type="entry name" value="ARGINASE"/>
</dbReference>
<evidence type="ECO:0000313" key="6">
    <source>
        <dbReference type="EMBL" id="KAK4682448.1"/>
    </source>
</evidence>
<name>A0ABR0IRS4_9PEZI</name>
<dbReference type="PANTHER" id="PTHR11358">
    <property type="entry name" value="ARGINASE/AGMATINASE"/>
    <property type="match status" value="1"/>
</dbReference>
<evidence type="ECO:0000256" key="1">
    <source>
        <dbReference type="ARBA" id="ARBA00022723"/>
    </source>
</evidence>
<sequence>MQDTVHSLVWLAIGFGLVNVAHSLEAQNNFRYLAQTPLSTVPTFDNEDIPWGLTTYANIPYLPCLSKRDSLKYDIAVLGAPFDTATTGRPGARFGPGAIRSGSSRIYADAAWSLYTGENVFKSNVKIVDCGDVQMTRLDNTVALKQLETGHDIINARSPVSRDLSPVPRIINLGGDHTTTLSALRAAYKKWGKLSVIHFDAHIDTWNPKVLGGDVSDYGAVNHGTFLHIAHEEGLITNSSIHAGIRAPLAHPVKDMKNDRRCGFEFVTSRDLDRFGISGIIERLKSRVGDAKIYISVDIDVLDPAYAPATGTAEPGGWTSRELLTILDGLVGLKVVGADVVEVAPAYDGAGETTGVAAAEVVHSLLHLMVKTPVAGE</sequence>
<dbReference type="InterPro" id="IPR006035">
    <property type="entry name" value="Ureohydrolase"/>
</dbReference>
<dbReference type="InterPro" id="IPR020855">
    <property type="entry name" value="Ureohydrolase_Mn_BS"/>
</dbReference>
<comment type="caution">
    <text evidence="6">The sequence shown here is derived from an EMBL/GenBank/DDBJ whole genome shotgun (WGS) entry which is preliminary data.</text>
</comment>
<dbReference type="Pfam" id="PF00491">
    <property type="entry name" value="Arginase"/>
    <property type="match status" value="1"/>
</dbReference>
<evidence type="ECO:0008006" key="8">
    <source>
        <dbReference type="Google" id="ProtNLM"/>
    </source>
</evidence>
<reference evidence="6 7" key="1">
    <citation type="journal article" date="2023" name="bioRxiv">
        <title>High-quality genome assemblies of four members of thePodospora anserinaspecies complex.</title>
        <authorList>
            <person name="Ament-Velasquez S.L."/>
            <person name="Vogan A.A."/>
            <person name="Wallerman O."/>
            <person name="Hartmann F."/>
            <person name="Gautier V."/>
            <person name="Silar P."/>
            <person name="Giraud T."/>
            <person name="Johannesson H."/>
        </authorList>
    </citation>
    <scope>NUCLEOTIDE SEQUENCE [LARGE SCALE GENOMIC DNA]</scope>
    <source>
        <strain evidence="6 7">CBS 124.78</strain>
    </source>
</reference>
<dbReference type="RefSeq" id="XP_062805918.1">
    <property type="nucleotide sequence ID" value="XM_062942894.1"/>
</dbReference>
<dbReference type="Gene3D" id="3.40.800.10">
    <property type="entry name" value="Ureohydrolase domain"/>
    <property type="match status" value="1"/>
</dbReference>
<dbReference type="CDD" id="cd11592">
    <property type="entry name" value="Agmatinase_PAH"/>
    <property type="match status" value="1"/>
</dbReference>
<comment type="similarity">
    <text evidence="3 4">Belongs to the arginase family.</text>
</comment>
<gene>
    <name evidence="6" type="ORF">QC764_116450</name>
</gene>
<keyword evidence="2 4" id="KW-0378">Hydrolase</keyword>
<accession>A0ABR0IRS4</accession>
<dbReference type="GeneID" id="87963759"/>